<evidence type="ECO:0000256" key="5">
    <source>
        <dbReference type="ARBA" id="ARBA00023136"/>
    </source>
</evidence>
<evidence type="ECO:0000256" key="2">
    <source>
        <dbReference type="ARBA" id="ARBA00006143"/>
    </source>
</evidence>
<evidence type="ECO:0000313" key="8">
    <source>
        <dbReference type="EMBL" id="KAB2810951.1"/>
    </source>
</evidence>
<gene>
    <name evidence="8" type="ORF">F9L07_03155</name>
</gene>
<feature type="transmembrane region" description="Helical" evidence="6">
    <location>
        <begin position="170"/>
        <end position="191"/>
    </location>
</feature>
<feature type="transmembrane region" description="Helical" evidence="6">
    <location>
        <begin position="211"/>
        <end position="233"/>
    </location>
</feature>
<dbReference type="AlphaFoldDB" id="A0A7J5DY66"/>
<protein>
    <submittedName>
        <fullName evidence="8">Cytochrome c biogenesis protein CcdA</fullName>
    </submittedName>
</protein>
<comment type="caution">
    <text evidence="8">The sequence shown here is derived from an EMBL/GenBank/DDBJ whole genome shotgun (WGS) entry which is preliminary data.</text>
</comment>
<feature type="transmembrane region" description="Helical" evidence="6">
    <location>
        <begin position="93"/>
        <end position="123"/>
    </location>
</feature>
<dbReference type="Pfam" id="PF02683">
    <property type="entry name" value="DsbD_TM"/>
    <property type="match status" value="1"/>
</dbReference>
<evidence type="ECO:0000313" key="9">
    <source>
        <dbReference type="Proteomes" id="UP000449906"/>
    </source>
</evidence>
<feature type="transmembrane region" description="Helical" evidence="6">
    <location>
        <begin position="245"/>
        <end position="266"/>
    </location>
</feature>
<organism evidence="8 9">
    <name type="scientific">Nocardioides simplex</name>
    <name type="common">Arthrobacter simplex</name>
    <dbReference type="NCBI Taxonomy" id="2045"/>
    <lineage>
        <taxon>Bacteria</taxon>
        <taxon>Bacillati</taxon>
        <taxon>Actinomycetota</taxon>
        <taxon>Actinomycetes</taxon>
        <taxon>Propionibacteriales</taxon>
        <taxon>Nocardioidaceae</taxon>
        <taxon>Pimelobacter</taxon>
    </lineage>
</organism>
<name>A0A7J5DY66_NOCSI</name>
<evidence type="ECO:0000256" key="4">
    <source>
        <dbReference type="ARBA" id="ARBA00022989"/>
    </source>
</evidence>
<comment type="similarity">
    <text evidence="2">Belongs to the DsbD family.</text>
</comment>
<dbReference type="GO" id="GO:0016020">
    <property type="term" value="C:membrane"/>
    <property type="evidence" value="ECO:0007669"/>
    <property type="project" value="UniProtKB-SubCell"/>
</dbReference>
<dbReference type="EMBL" id="WBVM01000001">
    <property type="protein sequence ID" value="KAB2810951.1"/>
    <property type="molecule type" value="Genomic_DNA"/>
</dbReference>
<dbReference type="PANTHER" id="PTHR31272:SF4">
    <property type="entry name" value="CYTOCHROME C-TYPE BIOGENESIS PROTEIN HI_1454-RELATED"/>
    <property type="match status" value="1"/>
</dbReference>
<dbReference type="Proteomes" id="UP000449906">
    <property type="component" value="Unassembled WGS sequence"/>
</dbReference>
<feature type="domain" description="Cytochrome C biogenesis protein transmembrane" evidence="7">
    <location>
        <begin position="91"/>
        <end position="238"/>
    </location>
</feature>
<sequence length="283" mass="29675">MNITDIVMDGPFVLATVLAVGAGLVSFLSPCCLPLVPGYLSYVAGLSGAEHTHVLQQASRQPDVADQDGAAGADAVVTKTRSIRSGSRGDRRVVLGAVLFVLGFAAVFTSYGLLFGALGSLLITHQETLVRILGVATIIFGLVFSGLLWRIPFASRSFRPTHKPRLGLAGAPMLGVMFGLGWTPCIGPTLAAVLTLATTSAGAERGAMLSFAYSIGLGIPFIVAAFSVTKVMGRLQWARRHAPTIMMLGGLAMVILGALQVSGLWLDLMTRLQGVVANWQTPI</sequence>
<feature type="transmembrane region" description="Helical" evidence="6">
    <location>
        <begin position="129"/>
        <end position="149"/>
    </location>
</feature>
<evidence type="ECO:0000256" key="1">
    <source>
        <dbReference type="ARBA" id="ARBA00004141"/>
    </source>
</evidence>
<evidence type="ECO:0000259" key="7">
    <source>
        <dbReference type="Pfam" id="PF02683"/>
    </source>
</evidence>
<keyword evidence="3 6" id="KW-0812">Transmembrane</keyword>
<dbReference type="GO" id="GO:0017004">
    <property type="term" value="P:cytochrome complex assembly"/>
    <property type="evidence" value="ECO:0007669"/>
    <property type="project" value="InterPro"/>
</dbReference>
<dbReference type="InterPro" id="IPR003834">
    <property type="entry name" value="Cyt_c_assmbl_TM_dom"/>
</dbReference>
<evidence type="ECO:0000256" key="6">
    <source>
        <dbReference type="SAM" id="Phobius"/>
    </source>
</evidence>
<comment type="subcellular location">
    <subcellularLocation>
        <location evidence="1">Membrane</location>
        <topology evidence="1">Multi-pass membrane protein</topology>
    </subcellularLocation>
</comment>
<keyword evidence="4 6" id="KW-1133">Transmembrane helix</keyword>
<reference evidence="8 9" key="1">
    <citation type="submission" date="2019-09" db="EMBL/GenBank/DDBJ databases">
        <title>Pimelobacter sp. isolated from Paulinella.</title>
        <authorList>
            <person name="Jeong S.E."/>
        </authorList>
    </citation>
    <scope>NUCLEOTIDE SEQUENCE [LARGE SCALE GENOMIC DNA]</scope>
    <source>
        <strain evidence="8 9">Pch-N</strain>
    </source>
</reference>
<proteinExistence type="inferred from homology"/>
<keyword evidence="5 6" id="KW-0472">Membrane</keyword>
<dbReference type="PANTHER" id="PTHR31272">
    <property type="entry name" value="CYTOCHROME C-TYPE BIOGENESIS PROTEIN HI_1454-RELATED"/>
    <property type="match status" value="1"/>
</dbReference>
<dbReference type="RefSeq" id="WP_151578508.1">
    <property type="nucleotide sequence ID" value="NZ_WBVM01000001.1"/>
</dbReference>
<accession>A0A7J5DY66</accession>
<evidence type="ECO:0000256" key="3">
    <source>
        <dbReference type="ARBA" id="ARBA00022692"/>
    </source>
</evidence>
<feature type="transmembrane region" description="Helical" evidence="6">
    <location>
        <begin position="12"/>
        <end position="36"/>
    </location>
</feature>
<dbReference type="InterPro" id="IPR051790">
    <property type="entry name" value="Cytochrome_c-biogenesis_DsbD"/>
</dbReference>